<evidence type="ECO:0000256" key="1">
    <source>
        <dbReference type="SAM" id="MobiDB-lite"/>
    </source>
</evidence>
<keyword evidence="3" id="KW-1185">Reference proteome</keyword>
<name>A0AAN9QPE4_CANGL</name>
<proteinExistence type="predicted"/>
<feature type="region of interest" description="Disordered" evidence="1">
    <location>
        <begin position="39"/>
        <end position="61"/>
    </location>
</feature>
<evidence type="ECO:0000313" key="2">
    <source>
        <dbReference type="EMBL" id="KAK7338598.1"/>
    </source>
</evidence>
<gene>
    <name evidence="2" type="ORF">VNO77_19217</name>
</gene>
<dbReference type="EMBL" id="JAYMYQ010000004">
    <property type="protein sequence ID" value="KAK7338598.1"/>
    <property type="molecule type" value="Genomic_DNA"/>
</dbReference>
<dbReference type="Proteomes" id="UP001367508">
    <property type="component" value="Unassembled WGS sequence"/>
</dbReference>
<accession>A0AAN9QPE4</accession>
<evidence type="ECO:0000313" key="3">
    <source>
        <dbReference type="Proteomes" id="UP001367508"/>
    </source>
</evidence>
<feature type="compositionally biased region" description="Polar residues" evidence="1">
    <location>
        <begin position="41"/>
        <end position="50"/>
    </location>
</feature>
<dbReference type="AlphaFoldDB" id="A0AAN9QPE4"/>
<reference evidence="2 3" key="1">
    <citation type="submission" date="2024-01" db="EMBL/GenBank/DDBJ databases">
        <title>The genomes of 5 underutilized Papilionoideae crops provide insights into root nodulation and disease resistanc.</title>
        <authorList>
            <person name="Jiang F."/>
        </authorList>
    </citation>
    <scope>NUCLEOTIDE SEQUENCE [LARGE SCALE GENOMIC DNA]</scope>
    <source>
        <strain evidence="2">LVBAO_FW01</strain>
        <tissue evidence="2">Leaves</tissue>
    </source>
</reference>
<organism evidence="2 3">
    <name type="scientific">Canavalia gladiata</name>
    <name type="common">Sword bean</name>
    <name type="synonym">Dolichos gladiatus</name>
    <dbReference type="NCBI Taxonomy" id="3824"/>
    <lineage>
        <taxon>Eukaryota</taxon>
        <taxon>Viridiplantae</taxon>
        <taxon>Streptophyta</taxon>
        <taxon>Embryophyta</taxon>
        <taxon>Tracheophyta</taxon>
        <taxon>Spermatophyta</taxon>
        <taxon>Magnoliopsida</taxon>
        <taxon>eudicotyledons</taxon>
        <taxon>Gunneridae</taxon>
        <taxon>Pentapetalae</taxon>
        <taxon>rosids</taxon>
        <taxon>fabids</taxon>
        <taxon>Fabales</taxon>
        <taxon>Fabaceae</taxon>
        <taxon>Papilionoideae</taxon>
        <taxon>50 kb inversion clade</taxon>
        <taxon>NPAAA clade</taxon>
        <taxon>indigoferoid/millettioid clade</taxon>
        <taxon>Phaseoleae</taxon>
        <taxon>Canavalia</taxon>
    </lineage>
</organism>
<comment type="caution">
    <text evidence="2">The sequence shown here is derived from an EMBL/GenBank/DDBJ whole genome shotgun (WGS) entry which is preliminary data.</text>
</comment>
<sequence length="92" mass="9894">MLMLPRTVGEVGSRAENDVFVRKDLMIGLFCGSEVDDQAGSYESQGSNAQKHGWEDGGTATDRSAWPLNACLGSGTIASSPAQFQQIRRYAP</sequence>
<protein>
    <submittedName>
        <fullName evidence="2">Uncharacterized protein</fullName>
    </submittedName>
</protein>